<accession>A0A8S1XAH4</accession>
<dbReference type="AlphaFoldDB" id="A0A8S1XAH4"/>
<evidence type="ECO:0008006" key="4">
    <source>
        <dbReference type="Google" id="ProtNLM"/>
    </source>
</evidence>
<evidence type="ECO:0000256" key="1">
    <source>
        <dbReference type="SAM" id="Phobius"/>
    </source>
</evidence>
<keyword evidence="1" id="KW-0472">Membrane</keyword>
<gene>
    <name evidence="2" type="ORF">PPENT_87.1.T1170011</name>
</gene>
<organism evidence="2 3">
    <name type="scientific">Paramecium pentaurelia</name>
    <dbReference type="NCBI Taxonomy" id="43138"/>
    <lineage>
        <taxon>Eukaryota</taxon>
        <taxon>Sar</taxon>
        <taxon>Alveolata</taxon>
        <taxon>Ciliophora</taxon>
        <taxon>Intramacronucleata</taxon>
        <taxon>Oligohymenophorea</taxon>
        <taxon>Peniculida</taxon>
        <taxon>Parameciidae</taxon>
        <taxon>Paramecium</taxon>
    </lineage>
</organism>
<evidence type="ECO:0000313" key="2">
    <source>
        <dbReference type="EMBL" id="CAD8197945.1"/>
    </source>
</evidence>
<dbReference type="Proteomes" id="UP000689195">
    <property type="component" value="Unassembled WGS sequence"/>
</dbReference>
<name>A0A8S1XAH4_9CILI</name>
<dbReference type="EMBL" id="CAJJDO010000117">
    <property type="protein sequence ID" value="CAD8197945.1"/>
    <property type="molecule type" value="Genomic_DNA"/>
</dbReference>
<keyword evidence="1" id="KW-0812">Transmembrane</keyword>
<keyword evidence="1" id="KW-1133">Transmembrane helix</keyword>
<evidence type="ECO:0000313" key="3">
    <source>
        <dbReference type="Proteomes" id="UP000689195"/>
    </source>
</evidence>
<sequence>MLLLFQPLSNITISRNTEGILNFLMLIRVFLFASNLTMHQIPTIEFLKIILYILFIESFNLVYMYYRFHHIVSIYRAGCIYLINEIYSSLQNFQLVLLDEVYDYVILKIYPYKDVKNQIDAFRFCQQNRYYNNFSCNLLDNAFIEVNQVEQNVLNAQVGIIYQMMVHLAYNVLNHVKIVMAQTNAHLVNQIFDKKMNNVLDLKIFCIDNLLYYQSLDAQNCKRNEIENCLYTFEESPSQLFLNSFDYNFSPYYDITNTQCSNVKTVTILMITIKVVLKVNQKIATNFMKNINQFFLSRFVYLVHIIQILLPEHQITLYCCLIDQESLKTVDYTVKDVLFMKLVIMQKNQQVIVNYVLQNYIVQLVINRINMLKIIGKMRFVPFTELTSIHFKSSINIEFGLSKDKTDYEILCSIFEQGQGRTSQKYFKGQFKRSFIKVLKVLIFKLHSNTHYPIQ</sequence>
<protein>
    <recommendedName>
        <fullName evidence="4">Transmembrane protein</fullName>
    </recommendedName>
</protein>
<feature type="transmembrane region" description="Helical" evidence="1">
    <location>
        <begin position="49"/>
        <end position="66"/>
    </location>
</feature>
<keyword evidence="3" id="KW-1185">Reference proteome</keyword>
<feature type="transmembrane region" description="Helical" evidence="1">
    <location>
        <begin position="20"/>
        <end position="37"/>
    </location>
</feature>
<proteinExistence type="predicted"/>
<comment type="caution">
    <text evidence="2">The sequence shown here is derived from an EMBL/GenBank/DDBJ whole genome shotgun (WGS) entry which is preliminary data.</text>
</comment>
<reference evidence="2" key="1">
    <citation type="submission" date="2021-01" db="EMBL/GenBank/DDBJ databases">
        <authorList>
            <consortium name="Genoscope - CEA"/>
            <person name="William W."/>
        </authorList>
    </citation>
    <scope>NUCLEOTIDE SEQUENCE</scope>
</reference>